<gene>
    <name evidence="1" type="ORF">FBU59_004239</name>
</gene>
<evidence type="ECO:0000313" key="2">
    <source>
        <dbReference type="Proteomes" id="UP001150603"/>
    </source>
</evidence>
<reference evidence="1" key="1">
    <citation type="submission" date="2022-07" db="EMBL/GenBank/DDBJ databases">
        <title>Phylogenomic reconstructions and comparative analyses of Kickxellomycotina fungi.</title>
        <authorList>
            <person name="Reynolds N.K."/>
            <person name="Stajich J.E."/>
            <person name="Barry K."/>
            <person name="Grigoriev I.V."/>
            <person name="Crous P."/>
            <person name="Smith M.E."/>
        </authorList>
    </citation>
    <scope>NUCLEOTIDE SEQUENCE</scope>
    <source>
        <strain evidence="1">NRRL 5244</strain>
    </source>
</reference>
<protein>
    <submittedName>
        <fullName evidence="1">Uncharacterized protein</fullName>
    </submittedName>
</protein>
<dbReference type="Proteomes" id="UP001150603">
    <property type="component" value="Unassembled WGS sequence"/>
</dbReference>
<evidence type="ECO:0000313" key="1">
    <source>
        <dbReference type="EMBL" id="KAJ1939083.1"/>
    </source>
</evidence>
<name>A0ACC1J691_9FUNG</name>
<dbReference type="EMBL" id="JANBPW010002962">
    <property type="protein sequence ID" value="KAJ1939083.1"/>
    <property type="molecule type" value="Genomic_DNA"/>
</dbReference>
<keyword evidence="2" id="KW-1185">Reference proteome</keyword>
<accession>A0ACC1J691</accession>
<proteinExistence type="predicted"/>
<organism evidence="1 2">
    <name type="scientific">Linderina macrospora</name>
    <dbReference type="NCBI Taxonomy" id="4868"/>
    <lineage>
        <taxon>Eukaryota</taxon>
        <taxon>Fungi</taxon>
        <taxon>Fungi incertae sedis</taxon>
        <taxon>Zoopagomycota</taxon>
        <taxon>Kickxellomycotina</taxon>
        <taxon>Kickxellomycetes</taxon>
        <taxon>Kickxellales</taxon>
        <taxon>Kickxellaceae</taxon>
        <taxon>Linderina</taxon>
    </lineage>
</organism>
<sequence length="131" mass="14401">MPHSAVVSTTHSYQSSMADETESVTSDPDTLSSSMRGPKGRRCRAEDMNELLDSVELLPFAVPTSREWLAWWTSHAERSSDHAKHARDWSNETVSVNQQTAKTASAVVGSVRAELIPTVPEEFLNVLSSIS</sequence>
<comment type="caution">
    <text evidence="1">The sequence shown here is derived from an EMBL/GenBank/DDBJ whole genome shotgun (WGS) entry which is preliminary data.</text>
</comment>